<evidence type="ECO:0000259" key="2">
    <source>
        <dbReference type="Pfam" id="PF12508"/>
    </source>
</evidence>
<dbReference type="NCBIfam" id="TIGR03779">
    <property type="entry name" value="Bac_Flav_CT_M"/>
    <property type="match status" value="1"/>
</dbReference>
<dbReference type="InterPro" id="IPR022187">
    <property type="entry name" value="Conjug_transposon_TraM"/>
</dbReference>
<dbReference type="KEGG" id="hqi:H9L05_21875"/>
<protein>
    <submittedName>
        <fullName evidence="3">Conjugative transposon protein TraM</fullName>
    </submittedName>
</protein>
<proteinExistence type="predicted"/>
<accession>A0A7H0H1L0</accession>
<feature type="region of interest" description="Disordered" evidence="1">
    <location>
        <begin position="154"/>
        <end position="178"/>
    </location>
</feature>
<sequence>MTTPPKPTQAFLQKRRLLLFIPVPSLVCLVALFYLGGGGQGVPSAAAEAGSGDSGLNLSLPSAGPSSLFEDKLAAAKAPTDSFHRNNLTFAPVEEIAAAAASPDGLNYAVEPGQSARRYDPNHDPNVTAVHSRMQHLQQQTAHEAGYTSYTQRTAEPSRSVGAASYAPASPRDEQLEQSVRELEQLKREYEQRLQALNTPAAAPAAKAAPSKSKPQPSVVAAAPVSVVNRLDNTPQSATQGNSFHSLGGSSARPSAVATVNAVPAVVHSDQVVVPGQTVKLRLLSDVQLEGRVIPQNTVVYGVCQLSGQRLTIQVSSIQYENSVVPVSLSAYDLDGGEGLSIPGSVDRDMAKQGLAAGASSADLLTMSPSLGAQAAGIAIQTGKALSSRKIRLVKINLKANYKLLLH</sequence>
<dbReference type="AlphaFoldDB" id="A0A7H0H1L0"/>
<feature type="region of interest" description="Disordered" evidence="1">
    <location>
        <begin position="199"/>
        <end position="221"/>
    </location>
</feature>
<dbReference type="EMBL" id="CP060786">
    <property type="protein sequence ID" value="QNP54426.1"/>
    <property type="molecule type" value="Genomic_DNA"/>
</dbReference>
<dbReference type="RefSeq" id="WP_187734585.1">
    <property type="nucleotide sequence ID" value="NZ_BMFN01000006.1"/>
</dbReference>
<evidence type="ECO:0000256" key="1">
    <source>
        <dbReference type="SAM" id="MobiDB-lite"/>
    </source>
</evidence>
<organism evidence="3 4">
    <name type="scientific">Hymenobacter qilianensis</name>
    <dbReference type="NCBI Taxonomy" id="1385715"/>
    <lineage>
        <taxon>Bacteria</taxon>
        <taxon>Pseudomonadati</taxon>
        <taxon>Bacteroidota</taxon>
        <taxon>Cytophagia</taxon>
        <taxon>Cytophagales</taxon>
        <taxon>Hymenobacteraceae</taxon>
        <taxon>Hymenobacter</taxon>
    </lineage>
</organism>
<name>A0A7H0H1L0_9BACT</name>
<reference evidence="3 4" key="1">
    <citation type="submission" date="2020-08" db="EMBL/GenBank/DDBJ databases">
        <title>Genome sequence of Hymenobacter qilianensis JCM 19763T.</title>
        <authorList>
            <person name="Hyun D.-W."/>
            <person name="Bae J.-W."/>
        </authorList>
    </citation>
    <scope>NUCLEOTIDE SEQUENCE [LARGE SCALE GENOMIC DNA]</scope>
    <source>
        <strain evidence="3 4">JCM 19763</strain>
        <plasmid evidence="3 4">p_unnamed2</plasmid>
    </source>
</reference>
<gene>
    <name evidence="3" type="primary">traM</name>
    <name evidence="3" type="ORF">H9L05_21875</name>
</gene>
<keyword evidence="3" id="KW-0614">Plasmid</keyword>
<dbReference type="InterPro" id="IPR055407">
    <property type="entry name" value="TraM_C"/>
</dbReference>
<geneLocation type="plasmid" evidence="3 4">
    <name>p_unnamed2</name>
</geneLocation>
<dbReference type="Proteomes" id="UP000516093">
    <property type="component" value="Plasmid p_unnamed2"/>
</dbReference>
<evidence type="ECO:0000313" key="4">
    <source>
        <dbReference type="Proteomes" id="UP000516093"/>
    </source>
</evidence>
<evidence type="ECO:0000313" key="3">
    <source>
        <dbReference type="EMBL" id="QNP54426.1"/>
    </source>
</evidence>
<dbReference type="Pfam" id="PF12508">
    <property type="entry name" value="Transposon_TraM"/>
    <property type="match status" value="1"/>
</dbReference>
<feature type="region of interest" description="Disordered" evidence="1">
    <location>
        <begin position="232"/>
        <end position="251"/>
    </location>
</feature>
<keyword evidence="4" id="KW-1185">Reference proteome</keyword>
<feature type="compositionally biased region" description="Low complexity" evidence="1">
    <location>
        <begin position="200"/>
        <end position="221"/>
    </location>
</feature>
<feature type="domain" description="Conjugative transposon TraM C-terminal" evidence="2">
    <location>
        <begin position="263"/>
        <end position="406"/>
    </location>
</feature>